<feature type="transmembrane region" description="Helical" evidence="1">
    <location>
        <begin position="175"/>
        <end position="201"/>
    </location>
</feature>
<reference evidence="2 3" key="1">
    <citation type="submission" date="2020-10" db="EMBL/GenBank/DDBJ databases">
        <title>ChiBAC.</title>
        <authorList>
            <person name="Zenner C."/>
            <person name="Hitch T.C.A."/>
            <person name="Clavel T."/>
        </authorList>
    </citation>
    <scope>NUCLEOTIDE SEQUENCE [LARGE SCALE GENOMIC DNA]</scope>
    <source>
        <strain evidence="2 3">DSM 109015</strain>
    </source>
</reference>
<accession>A0ABR9R0P6</accession>
<dbReference type="EMBL" id="JADCKC010000001">
    <property type="protein sequence ID" value="MBE5036691.1"/>
    <property type="molecule type" value="Genomic_DNA"/>
</dbReference>
<gene>
    <name evidence="2" type="ORF">INF35_02655</name>
</gene>
<evidence type="ECO:0000313" key="2">
    <source>
        <dbReference type="EMBL" id="MBE5036691.1"/>
    </source>
</evidence>
<protein>
    <submittedName>
        <fullName evidence="2">YhfC family intramembrane metalloprotease</fullName>
    </submittedName>
</protein>
<keyword evidence="2" id="KW-0482">Metalloprotease</keyword>
<keyword evidence="1" id="KW-0812">Transmembrane</keyword>
<feature type="transmembrane region" description="Helical" evidence="1">
    <location>
        <begin position="123"/>
        <end position="141"/>
    </location>
</feature>
<proteinExistence type="predicted"/>
<dbReference type="Proteomes" id="UP000768567">
    <property type="component" value="Unassembled WGS sequence"/>
</dbReference>
<sequence length="264" mass="27815">MSLAFPTLSMVFTGISAVIAFAVPIVLAVLCCRRSRNALLAISVGAVCFLVGAMLLESLFHQLVFSLVPGIAQNVVTYCLYGCLAAGLFEETARLIGLRYLCKKDASPVTGFSYGVGHGGIEAILLVGVSVANNLVVMIMVNGGSLDALLEGATDEQTSTAMAQLEQLAAQPSSVFLAAGIERIIAICLHLALSVLIWMVVTKKLPMWGYPLAIGLHAFSNVAAALYQCGVIGIWTSEVITAAVVVCICLLVRQFYRSRVSAAA</sequence>
<dbReference type="PIRSF" id="PIRSF033101">
    <property type="entry name" value="UCP033101"/>
    <property type="match status" value="1"/>
</dbReference>
<keyword evidence="2" id="KW-0645">Protease</keyword>
<evidence type="ECO:0000313" key="3">
    <source>
        <dbReference type="Proteomes" id="UP000768567"/>
    </source>
</evidence>
<feature type="transmembrane region" description="Helical" evidence="1">
    <location>
        <begin position="12"/>
        <end position="31"/>
    </location>
</feature>
<dbReference type="Pfam" id="PF10086">
    <property type="entry name" value="YhfC"/>
    <property type="match status" value="1"/>
</dbReference>
<comment type="caution">
    <text evidence="2">The sequence shown here is derived from an EMBL/GenBank/DDBJ whole genome shotgun (WGS) entry which is preliminary data.</text>
</comment>
<keyword evidence="3" id="KW-1185">Reference proteome</keyword>
<dbReference type="GO" id="GO:0008237">
    <property type="term" value="F:metallopeptidase activity"/>
    <property type="evidence" value="ECO:0007669"/>
    <property type="project" value="UniProtKB-KW"/>
</dbReference>
<keyword evidence="2" id="KW-0378">Hydrolase</keyword>
<name>A0ABR9R0P6_9FIRM</name>
<feature type="transmembrane region" description="Helical" evidence="1">
    <location>
        <begin position="62"/>
        <end position="89"/>
    </location>
</feature>
<feature type="transmembrane region" description="Helical" evidence="1">
    <location>
        <begin position="232"/>
        <end position="252"/>
    </location>
</feature>
<feature type="transmembrane region" description="Helical" evidence="1">
    <location>
        <begin position="38"/>
        <end position="56"/>
    </location>
</feature>
<feature type="transmembrane region" description="Helical" evidence="1">
    <location>
        <begin position="208"/>
        <end position="226"/>
    </location>
</feature>
<evidence type="ECO:0000256" key="1">
    <source>
        <dbReference type="SAM" id="Phobius"/>
    </source>
</evidence>
<keyword evidence="1" id="KW-1133">Transmembrane helix</keyword>
<keyword evidence="1" id="KW-0472">Membrane</keyword>
<organism evidence="2 3">
    <name type="scientific">Gemmiger gallinarum</name>
    <dbReference type="NCBI Taxonomy" id="2779354"/>
    <lineage>
        <taxon>Bacteria</taxon>
        <taxon>Bacillati</taxon>
        <taxon>Bacillota</taxon>
        <taxon>Clostridia</taxon>
        <taxon>Eubacteriales</taxon>
        <taxon>Gemmiger</taxon>
    </lineage>
</organism>
<dbReference type="InterPro" id="IPR011397">
    <property type="entry name" value="YhfC"/>
</dbReference>
<dbReference type="RefSeq" id="WP_193499983.1">
    <property type="nucleotide sequence ID" value="NZ_JADCKC010000001.1"/>
</dbReference>